<dbReference type="Proteomes" id="UP000534306">
    <property type="component" value="Unassembled WGS sequence"/>
</dbReference>
<dbReference type="EMBL" id="JABJRC010000002">
    <property type="protein sequence ID" value="NOL40855.1"/>
    <property type="molecule type" value="Genomic_DNA"/>
</dbReference>
<keyword evidence="3" id="KW-1185">Reference proteome</keyword>
<evidence type="ECO:0000313" key="4">
    <source>
        <dbReference type="Proteomes" id="UP000553957"/>
    </source>
</evidence>
<gene>
    <name evidence="1" type="ORF">HNR71_004943</name>
    <name evidence="2" type="ORF">HPO96_11415</name>
</gene>
<sequence length="282" mass="31762">MSLTVLGIDVSPELLAQWVDWLAPDEQPFFVTPEQAAAWSLQGSDRPLTRNERDTFLVYDVDSAATVAVWLNEGQFTELAPAVRAQLVRAQASYERGAVPTVRRWQHLLGPELRRQADGHRFVWWKSILTDHAAEVLPAVVSEYLGPSRHTEVNRWPASLPRAQELAGTFPPFSGPNCFGTVMAAAGVEGADITWMLREPFETWLAENTTPGGRDDQPGTVFVWRATDDGRVNHAAITLGDGWMLHKPSQSWWTPRKVRTVAEVRRSKRDVGQRLFRRTLTR</sequence>
<reference evidence="2 3" key="1">
    <citation type="submission" date="2020-05" db="EMBL/GenBank/DDBJ databases">
        <title>Genome sequence of Kribbella sandramycini ATCC 39419.</title>
        <authorList>
            <person name="Maclea K.S."/>
            <person name="Fair J.L."/>
        </authorList>
    </citation>
    <scope>NUCLEOTIDE SEQUENCE [LARGE SCALE GENOMIC DNA]</scope>
    <source>
        <strain evidence="2 3">ATCC 39419</strain>
    </source>
</reference>
<proteinExistence type="predicted"/>
<organism evidence="2 3">
    <name type="scientific">Kribbella sandramycini</name>
    <dbReference type="NCBI Taxonomy" id="60450"/>
    <lineage>
        <taxon>Bacteria</taxon>
        <taxon>Bacillati</taxon>
        <taxon>Actinomycetota</taxon>
        <taxon>Actinomycetes</taxon>
        <taxon>Propionibacteriales</taxon>
        <taxon>Kribbellaceae</taxon>
        <taxon>Kribbella</taxon>
    </lineage>
</organism>
<dbReference type="InterPro" id="IPR038765">
    <property type="entry name" value="Papain-like_cys_pep_sf"/>
</dbReference>
<comment type="caution">
    <text evidence="2">The sequence shown here is derived from an EMBL/GenBank/DDBJ whole genome shotgun (WGS) entry which is preliminary data.</text>
</comment>
<name>A0A7Y4KY94_9ACTN</name>
<protein>
    <submittedName>
        <fullName evidence="2">Uncharacterized protein</fullName>
    </submittedName>
</protein>
<dbReference type="EMBL" id="JACHKF010000001">
    <property type="protein sequence ID" value="MBB6569306.1"/>
    <property type="molecule type" value="Genomic_DNA"/>
</dbReference>
<dbReference type="RefSeq" id="WP_171673329.1">
    <property type="nucleotide sequence ID" value="NZ_BAAAGT010000002.1"/>
</dbReference>
<evidence type="ECO:0000313" key="2">
    <source>
        <dbReference type="EMBL" id="NOL40855.1"/>
    </source>
</evidence>
<dbReference type="AlphaFoldDB" id="A0A7Y4KY94"/>
<reference evidence="1 4" key="2">
    <citation type="submission" date="2020-08" db="EMBL/GenBank/DDBJ databases">
        <title>Sequencing the genomes of 1000 actinobacteria strains.</title>
        <authorList>
            <person name="Klenk H.-P."/>
        </authorList>
    </citation>
    <scope>NUCLEOTIDE SEQUENCE [LARGE SCALE GENOMIC DNA]</scope>
    <source>
        <strain evidence="1 4">DSM 15626</strain>
    </source>
</reference>
<evidence type="ECO:0000313" key="3">
    <source>
        <dbReference type="Proteomes" id="UP000534306"/>
    </source>
</evidence>
<dbReference type="SUPFAM" id="SSF54001">
    <property type="entry name" value="Cysteine proteinases"/>
    <property type="match status" value="1"/>
</dbReference>
<accession>A0A7Y4KY94</accession>
<evidence type="ECO:0000313" key="1">
    <source>
        <dbReference type="EMBL" id="MBB6569306.1"/>
    </source>
</evidence>
<dbReference type="Gene3D" id="3.90.1720.10">
    <property type="entry name" value="endopeptidase domain like (from Nostoc punctiforme)"/>
    <property type="match status" value="1"/>
</dbReference>
<dbReference type="Proteomes" id="UP000553957">
    <property type="component" value="Unassembled WGS sequence"/>
</dbReference>